<protein>
    <submittedName>
        <fullName evidence="1">Uncharacterized protein</fullName>
    </submittedName>
</protein>
<dbReference type="STRING" id="1797582.A2442_02620"/>
<dbReference type="AlphaFoldDB" id="A0A1F5EIH2"/>
<reference evidence="1 2" key="1">
    <citation type="journal article" date="2016" name="Nat. Commun.">
        <title>Thousands of microbial genomes shed light on interconnected biogeochemical processes in an aquifer system.</title>
        <authorList>
            <person name="Anantharaman K."/>
            <person name="Brown C.T."/>
            <person name="Hug L.A."/>
            <person name="Sharon I."/>
            <person name="Castelle C.J."/>
            <person name="Probst A.J."/>
            <person name="Thomas B.C."/>
            <person name="Singh A."/>
            <person name="Wilkins M.J."/>
            <person name="Karaoz U."/>
            <person name="Brodie E.L."/>
            <person name="Williams K.H."/>
            <person name="Hubbard S.S."/>
            <person name="Banfield J.F."/>
        </authorList>
    </citation>
    <scope>NUCLEOTIDE SEQUENCE [LARGE SCALE GENOMIC DNA]</scope>
</reference>
<proteinExistence type="predicted"/>
<comment type="caution">
    <text evidence="1">The sequence shown here is derived from an EMBL/GenBank/DDBJ whole genome shotgun (WGS) entry which is preliminary data.</text>
</comment>
<sequence>MARYEWHGQWFNTFEEWKLAYEQDSCPPAKAGGGEARKKLKRYIFRDKCFDFFTMACLILDRQGSV</sequence>
<organism evidence="1 2">
    <name type="scientific">Candidatus Campbellbacteria bacterium RIFOXYC2_FULL_35_25</name>
    <dbReference type="NCBI Taxonomy" id="1797582"/>
    <lineage>
        <taxon>Bacteria</taxon>
        <taxon>Candidatus Campbelliibacteriota</taxon>
    </lineage>
</organism>
<gene>
    <name evidence="1" type="ORF">A2442_02620</name>
</gene>
<accession>A0A1F5EIH2</accession>
<name>A0A1F5EIH2_9BACT</name>
<evidence type="ECO:0000313" key="2">
    <source>
        <dbReference type="Proteomes" id="UP000179003"/>
    </source>
</evidence>
<dbReference type="EMBL" id="MFAE01000010">
    <property type="protein sequence ID" value="OGD67004.1"/>
    <property type="molecule type" value="Genomic_DNA"/>
</dbReference>
<evidence type="ECO:0000313" key="1">
    <source>
        <dbReference type="EMBL" id="OGD67004.1"/>
    </source>
</evidence>
<dbReference type="Proteomes" id="UP000179003">
    <property type="component" value="Unassembled WGS sequence"/>
</dbReference>